<organism evidence="2 3">
    <name type="scientific">Fraxinus pennsylvanica</name>
    <dbReference type="NCBI Taxonomy" id="56036"/>
    <lineage>
        <taxon>Eukaryota</taxon>
        <taxon>Viridiplantae</taxon>
        <taxon>Streptophyta</taxon>
        <taxon>Embryophyta</taxon>
        <taxon>Tracheophyta</taxon>
        <taxon>Spermatophyta</taxon>
        <taxon>Magnoliopsida</taxon>
        <taxon>eudicotyledons</taxon>
        <taxon>Gunneridae</taxon>
        <taxon>Pentapetalae</taxon>
        <taxon>asterids</taxon>
        <taxon>lamiids</taxon>
        <taxon>Lamiales</taxon>
        <taxon>Oleaceae</taxon>
        <taxon>Oleeae</taxon>
        <taxon>Fraxinus</taxon>
    </lineage>
</organism>
<proteinExistence type="predicted"/>
<gene>
    <name evidence="2" type="ORF">FPE_LOCUS12929</name>
</gene>
<accession>A0AAD1Z9Z8</accession>
<keyword evidence="1" id="KW-0472">Membrane</keyword>
<name>A0AAD1Z9Z8_9LAMI</name>
<dbReference type="EMBL" id="OU503042">
    <property type="protein sequence ID" value="CAI9765499.1"/>
    <property type="molecule type" value="Genomic_DNA"/>
</dbReference>
<dbReference type="AlphaFoldDB" id="A0AAD1Z9Z8"/>
<evidence type="ECO:0000313" key="2">
    <source>
        <dbReference type="EMBL" id="CAI9765499.1"/>
    </source>
</evidence>
<sequence>MISINGKPAITGLDLTTVAGGLTAAYYMDFVMNSSMVDNANPMTVQFGPMNENTGARNALLNGLEVFRINNSVSSLDGEYGVDGKSADGPGRGIVAAVGFAIMFGTFVGLGVIAVKWQKGPQDWRQNHSFSSWLLPLHTGDTSSMSNIKTSLGSCKSQFFSSTSKLGLYFYLVELQEATKNWDPNAIIGVSGFVNNTFWRGRVVEVVAPQSTRMLSCGVNELDFTALTKFGTKIKRTRRIAAMVEAKKDGGDRRRLEEDGSLIIFSISSPLSEEEEKLRFCLWKKKTRFIYLSSIV</sequence>
<reference evidence="2" key="1">
    <citation type="submission" date="2023-05" db="EMBL/GenBank/DDBJ databases">
        <authorList>
            <person name="Huff M."/>
        </authorList>
    </citation>
    <scope>NUCLEOTIDE SEQUENCE</scope>
</reference>
<keyword evidence="1" id="KW-1133">Transmembrane helix</keyword>
<keyword evidence="1" id="KW-0812">Transmembrane</keyword>
<protein>
    <submittedName>
        <fullName evidence="2">Uncharacterized protein</fullName>
    </submittedName>
</protein>
<keyword evidence="3" id="KW-1185">Reference proteome</keyword>
<evidence type="ECO:0000256" key="1">
    <source>
        <dbReference type="SAM" id="Phobius"/>
    </source>
</evidence>
<evidence type="ECO:0000313" key="3">
    <source>
        <dbReference type="Proteomes" id="UP000834106"/>
    </source>
</evidence>
<feature type="transmembrane region" description="Helical" evidence="1">
    <location>
        <begin position="94"/>
        <end position="115"/>
    </location>
</feature>
<dbReference type="Proteomes" id="UP000834106">
    <property type="component" value="Chromosome 7"/>
</dbReference>